<dbReference type="PANTHER" id="PTHR33908:SF11">
    <property type="entry name" value="MEMBRANE PROTEIN"/>
    <property type="match status" value="1"/>
</dbReference>
<evidence type="ECO:0000256" key="7">
    <source>
        <dbReference type="ARBA" id="ARBA00023136"/>
    </source>
</evidence>
<keyword evidence="2" id="KW-1003">Cell membrane</keyword>
<evidence type="ECO:0000256" key="2">
    <source>
        <dbReference type="ARBA" id="ARBA00022475"/>
    </source>
</evidence>
<evidence type="ECO:0000256" key="3">
    <source>
        <dbReference type="ARBA" id="ARBA00022676"/>
    </source>
</evidence>
<reference evidence="10" key="1">
    <citation type="submission" date="2017-05" db="EMBL/GenBank/DDBJ databases">
        <title>Physiological properties and genetic analysis related to exopolysaccharide production of fresh-water unicellular cyanobacterium Aphanothece sacrum, Suizenji Nori, that has been cultured as a food source in Japan.</title>
        <authorList>
            <person name="Kanesaki Y."/>
            <person name="Yoshikawa S."/>
            <person name="Ohki K."/>
        </authorList>
    </citation>
    <scope>NUCLEOTIDE SEQUENCE [LARGE SCALE GENOMIC DNA]</scope>
    <source>
        <strain evidence="10">FPU1</strain>
    </source>
</reference>
<feature type="transmembrane region" description="Helical" evidence="8">
    <location>
        <begin position="246"/>
        <end position="267"/>
    </location>
</feature>
<keyword evidence="3 9" id="KW-0328">Glycosyltransferase</keyword>
<feature type="transmembrane region" description="Helical" evidence="8">
    <location>
        <begin position="12"/>
        <end position="28"/>
    </location>
</feature>
<dbReference type="GO" id="GO:0016763">
    <property type="term" value="F:pentosyltransferase activity"/>
    <property type="evidence" value="ECO:0007669"/>
    <property type="project" value="TreeGrafter"/>
</dbReference>
<evidence type="ECO:0000256" key="6">
    <source>
        <dbReference type="ARBA" id="ARBA00022989"/>
    </source>
</evidence>
<feature type="transmembrane region" description="Helical" evidence="8">
    <location>
        <begin position="310"/>
        <end position="331"/>
    </location>
</feature>
<dbReference type="AlphaFoldDB" id="A0A401IDU7"/>
<keyword evidence="4 9" id="KW-0808">Transferase</keyword>
<sequence>MMLLTNFKNPFYKLILLILIIGIFLRFINLDKKIYWHDEIYTSLHITGYLSNEWKSKLFNGQIIGINDLQYYLHINPQKTLNDTLNVLAIDDPHHPPLYYILVRYWRHLFGDSIIVIRSFSTVMSLFVFPAIYWFCWELFQNSIIGLITIALVAISPFYILYAQEAREYALWTVIILISNSWLLKAIKVTQNHHNIEPKIIRCWLIYSGLNAISLYISFVSVFIIIPQTIYTIILENFRLTKITILQGISILISVILFIPWIVVFICNYEQYQRSTSWTKLKIPSWEILKIFALNITRIFFAIDQEFETLLNYLSVIICLILVGYAIFFLIKNTSIMCWGLILCLIITPIVLLVLPDLIIGGIRSLSPRYLIPCFIAIDISIAYLLGSKLIDKNTKNIKIWSIIIAIIISGGMISSAVNSQNDTAWTKVISYSLPEVARIINKTQSPLLISDGNGYNSGNIMSLSYLLNPDVKLQLLSNTKDYQLPPGFKHIFLLSPSDEFRLQLEKQKGLKANFVFQDIHLNLWEIEH</sequence>
<evidence type="ECO:0000313" key="10">
    <source>
        <dbReference type="Proteomes" id="UP000287247"/>
    </source>
</evidence>
<evidence type="ECO:0000256" key="1">
    <source>
        <dbReference type="ARBA" id="ARBA00004651"/>
    </source>
</evidence>
<keyword evidence="7 8" id="KW-0472">Membrane</keyword>
<feature type="transmembrane region" description="Helical" evidence="8">
    <location>
        <begin position="144"/>
        <end position="163"/>
    </location>
</feature>
<comment type="caution">
    <text evidence="9">The sequence shown here is derived from an EMBL/GenBank/DDBJ whole genome shotgun (WGS) entry which is preliminary data.</text>
</comment>
<dbReference type="GO" id="GO:0009103">
    <property type="term" value="P:lipopolysaccharide biosynthetic process"/>
    <property type="evidence" value="ECO:0007669"/>
    <property type="project" value="UniProtKB-ARBA"/>
</dbReference>
<feature type="transmembrane region" description="Helical" evidence="8">
    <location>
        <begin position="369"/>
        <end position="386"/>
    </location>
</feature>
<keyword evidence="6 8" id="KW-1133">Transmembrane helix</keyword>
<feature type="transmembrane region" description="Helical" evidence="8">
    <location>
        <begin position="204"/>
        <end position="226"/>
    </location>
</feature>
<dbReference type="Proteomes" id="UP000287247">
    <property type="component" value="Unassembled WGS sequence"/>
</dbReference>
<comment type="subcellular location">
    <subcellularLocation>
        <location evidence="1">Cell membrane</location>
        <topology evidence="1">Multi-pass membrane protein</topology>
    </subcellularLocation>
</comment>
<protein>
    <submittedName>
        <fullName evidence="9">Dolichyl-phosphate-mannose-mannosyltransferase family protein</fullName>
    </submittedName>
</protein>
<gene>
    <name evidence="9" type="ORF">AsFPU1_0852</name>
</gene>
<evidence type="ECO:0000256" key="8">
    <source>
        <dbReference type="SAM" id="Phobius"/>
    </source>
</evidence>
<name>A0A401IDU7_APHSA</name>
<dbReference type="EMBL" id="BDQK01000002">
    <property type="protein sequence ID" value="GBF79457.1"/>
    <property type="molecule type" value="Genomic_DNA"/>
</dbReference>
<feature type="transmembrane region" description="Helical" evidence="8">
    <location>
        <begin position="398"/>
        <end position="418"/>
    </location>
</feature>
<keyword evidence="5 8" id="KW-0812">Transmembrane</keyword>
<dbReference type="RefSeq" id="WP_124976274.1">
    <property type="nucleotide sequence ID" value="NZ_BDQK01000002.1"/>
</dbReference>
<organism evidence="9 10">
    <name type="scientific">Aphanothece sacrum FPU1</name>
    <dbReference type="NCBI Taxonomy" id="1920663"/>
    <lineage>
        <taxon>Bacteria</taxon>
        <taxon>Bacillati</taxon>
        <taxon>Cyanobacteriota</taxon>
        <taxon>Cyanophyceae</taxon>
        <taxon>Oscillatoriophycideae</taxon>
        <taxon>Chroococcales</taxon>
        <taxon>Aphanothecaceae</taxon>
        <taxon>Aphanothece</taxon>
    </lineage>
</organism>
<dbReference type="OrthoDB" id="495800at2"/>
<dbReference type="InterPro" id="IPR050297">
    <property type="entry name" value="LipidA_mod_glycosyltrf_83"/>
</dbReference>
<dbReference type="GO" id="GO:0005886">
    <property type="term" value="C:plasma membrane"/>
    <property type="evidence" value="ECO:0007669"/>
    <property type="project" value="UniProtKB-SubCell"/>
</dbReference>
<feature type="transmembrane region" description="Helical" evidence="8">
    <location>
        <begin position="338"/>
        <end position="363"/>
    </location>
</feature>
<evidence type="ECO:0000313" key="9">
    <source>
        <dbReference type="EMBL" id="GBF79457.1"/>
    </source>
</evidence>
<feature type="transmembrane region" description="Helical" evidence="8">
    <location>
        <begin position="115"/>
        <end position="137"/>
    </location>
</feature>
<proteinExistence type="predicted"/>
<evidence type="ECO:0000256" key="4">
    <source>
        <dbReference type="ARBA" id="ARBA00022679"/>
    </source>
</evidence>
<accession>A0A401IDU7</accession>
<dbReference type="PANTHER" id="PTHR33908">
    <property type="entry name" value="MANNOSYLTRANSFERASE YKCB-RELATED"/>
    <property type="match status" value="1"/>
</dbReference>
<keyword evidence="10" id="KW-1185">Reference proteome</keyword>
<feature type="transmembrane region" description="Helical" evidence="8">
    <location>
        <begin position="288"/>
        <end position="304"/>
    </location>
</feature>
<evidence type="ECO:0000256" key="5">
    <source>
        <dbReference type="ARBA" id="ARBA00022692"/>
    </source>
</evidence>